<evidence type="ECO:0000313" key="2">
    <source>
        <dbReference type="Proteomes" id="UP000034793"/>
    </source>
</evidence>
<organism evidence="1 2">
    <name type="scientific">Candidatus Woesebacteria bacterium GW2011_GWA1_39_8</name>
    <dbReference type="NCBI Taxonomy" id="1618552"/>
    <lineage>
        <taxon>Bacteria</taxon>
        <taxon>Candidatus Woeseibacteriota</taxon>
    </lineage>
</organism>
<name>A0A0G0PJ43_9BACT</name>
<dbReference type="EMBL" id="LBXL01000056">
    <property type="protein sequence ID" value="KKR28169.1"/>
    <property type="molecule type" value="Genomic_DNA"/>
</dbReference>
<feature type="non-terminal residue" evidence="1">
    <location>
        <position position="57"/>
    </location>
</feature>
<dbReference type="AlphaFoldDB" id="A0A0G0PJ43"/>
<evidence type="ECO:0008006" key="3">
    <source>
        <dbReference type="Google" id="ProtNLM"/>
    </source>
</evidence>
<proteinExistence type="predicted"/>
<dbReference type="Gene3D" id="3.30.450.150">
    <property type="entry name" value="Haem-degrading domain"/>
    <property type="match status" value="1"/>
</dbReference>
<gene>
    <name evidence="1" type="ORF">UT61_C0056G0005</name>
</gene>
<protein>
    <recommendedName>
        <fullName evidence="3">Heme-binding protein</fullName>
    </recommendedName>
</protein>
<dbReference type="Pfam" id="PF03928">
    <property type="entry name" value="HbpS-like"/>
    <property type="match status" value="1"/>
</dbReference>
<dbReference type="PANTHER" id="PTHR34309">
    <property type="entry name" value="SLR1406 PROTEIN"/>
    <property type="match status" value="1"/>
</dbReference>
<dbReference type="InterPro" id="IPR038084">
    <property type="entry name" value="PduO/GlcC-like_sf"/>
</dbReference>
<evidence type="ECO:0000313" key="1">
    <source>
        <dbReference type="EMBL" id="KKR28169.1"/>
    </source>
</evidence>
<comment type="caution">
    <text evidence="1">The sequence shown here is derived from an EMBL/GenBank/DDBJ whole genome shotgun (WGS) entry which is preliminary data.</text>
</comment>
<accession>A0A0G0PJ43</accession>
<dbReference type="InterPro" id="IPR052517">
    <property type="entry name" value="GlcG_carb_metab_protein"/>
</dbReference>
<dbReference type="Proteomes" id="UP000034793">
    <property type="component" value="Unassembled WGS sequence"/>
</dbReference>
<reference evidence="1 2" key="1">
    <citation type="journal article" date="2015" name="Nature">
        <title>rRNA introns, odd ribosomes, and small enigmatic genomes across a large radiation of phyla.</title>
        <authorList>
            <person name="Brown C.T."/>
            <person name="Hug L.A."/>
            <person name="Thomas B.C."/>
            <person name="Sharon I."/>
            <person name="Castelle C.J."/>
            <person name="Singh A."/>
            <person name="Wilkins M.J."/>
            <person name="Williams K.H."/>
            <person name="Banfield J.F."/>
        </authorList>
    </citation>
    <scope>NUCLEOTIDE SEQUENCE [LARGE SCALE GENOMIC DNA]</scope>
</reference>
<dbReference type="PANTHER" id="PTHR34309:SF1">
    <property type="entry name" value="PROTEIN GLCG"/>
    <property type="match status" value="1"/>
</dbReference>
<dbReference type="InterPro" id="IPR005624">
    <property type="entry name" value="PduO/GlcC-like"/>
</dbReference>
<sequence length="57" mass="6068">MLTLDKAKQALEASEKKADELGIKVTTYVVDEHGTPIAMSRMDGAFTVSPAFAIAKA</sequence>
<dbReference type="SUPFAM" id="SSF143744">
    <property type="entry name" value="GlcG-like"/>
    <property type="match status" value="1"/>
</dbReference>